<protein>
    <recommendedName>
        <fullName evidence="1">N-acetyltransferase domain-containing protein</fullName>
    </recommendedName>
</protein>
<evidence type="ECO:0000313" key="2">
    <source>
        <dbReference type="EMBL" id="SUZ96291.1"/>
    </source>
</evidence>
<dbReference type="NCBIfam" id="TIGR01575">
    <property type="entry name" value="rimI"/>
    <property type="match status" value="1"/>
</dbReference>
<dbReference type="InterPro" id="IPR016181">
    <property type="entry name" value="Acyl_CoA_acyltransferase"/>
</dbReference>
<dbReference type="EMBL" id="UINC01002401">
    <property type="protein sequence ID" value="SUZ96291.1"/>
    <property type="molecule type" value="Genomic_DNA"/>
</dbReference>
<sequence>VDLRPLVDSDVDVVLALDARVHPNTWSSGFLRSQLADPTTRTNLVAEVDGQLVGHAALLVVVDEGHIISVTVDPDRQRSGIGTVLLAALFRDALVRGLSALTLEVRVSNEPAIGLYQRFGFAPAGIRKGYYADSVVGGREDALVMWAHDIADPAFSNRVDGAINRAGGGSTDG</sequence>
<dbReference type="PANTHER" id="PTHR43617">
    <property type="entry name" value="L-AMINO ACID N-ACETYLTRANSFERASE"/>
    <property type="match status" value="1"/>
</dbReference>
<dbReference type="InterPro" id="IPR006464">
    <property type="entry name" value="AcTrfase_RimI/Ard1"/>
</dbReference>
<dbReference type="PANTHER" id="PTHR43617:SF20">
    <property type="entry name" value="N-ALPHA-ACETYLTRANSFERASE RIMI"/>
    <property type="match status" value="1"/>
</dbReference>
<organism evidence="2">
    <name type="scientific">marine metagenome</name>
    <dbReference type="NCBI Taxonomy" id="408172"/>
    <lineage>
        <taxon>unclassified sequences</taxon>
        <taxon>metagenomes</taxon>
        <taxon>ecological metagenomes</taxon>
    </lineage>
</organism>
<dbReference type="SUPFAM" id="SSF55729">
    <property type="entry name" value="Acyl-CoA N-acyltransferases (Nat)"/>
    <property type="match status" value="1"/>
</dbReference>
<dbReference type="PROSITE" id="PS51186">
    <property type="entry name" value="GNAT"/>
    <property type="match status" value="1"/>
</dbReference>
<evidence type="ECO:0000259" key="1">
    <source>
        <dbReference type="PROSITE" id="PS51186"/>
    </source>
</evidence>
<feature type="non-terminal residue" evidence="2">
    <location>
        <position position="1"/>
    </location>
</feature>
<dbReference type="Gene3D" id="3.40.630.30">
    <property type="match status" value="1"/>
</dbReference>
<dbReference type="Pfam" id="PF00583">
    <property type="entry name" value="Acetyltransf_1"/>
    <property type="match status" value="1"/>
</dbReference>
<dbReference type="CDD" id="cd04301">
    <property type="entry name" value="NAT_SF"/>
    <property type="match status" value="1"/>
</dbReference>
<dbReference type="InterPro" id="IPR000182">
    <property type="entry name" value="GNAT_dom"/>
</dbReference>
<feature type="domain" description="N-acetyltransferase" evidence="1">
    <location>
        <begin position="1"/>
        <end position="150"/>
    </location>
</feature>
<dbReference type="AlphaFoldDB" id="A0A381RYT7"/>
<gene>
    <name evidence="2" type="ORF">METZ01_LOCUS49145</name>
</gene>
<reference evidence="2" key="1">
    <citation type="submission" date="2018-05" db="EMBL/GenBank/DDBJ databases">
        <authorList>
            <person name="Lanie J.A."/>
            <person name="Ng W.-L."/>
            <person name="Kazmierczak K.M."/>
            <person name="Andrzejewski T.M."/>
            <person name="Davidsen T.M."/>
            <person name="Wayne K.J."/>
            <person name="Tettelin H."/>
            <person name="Glass J.I."/>
            <person name="Rusch D."/>
            <person name="Podicherti R."/>
            <person name="Tsui H.-C.T."/>
            <person name="Winkler M.E."/>
        </authorList>
    </citation>
    <scope>NUCLEOTIDE SEQUENCE</scope>
</reference>
<name>A0A381RYT7_9ZZZZ</name>
<dbReference type="GO" id="GO:0008999">
    <property type="term" value="F:protein-N-terminal-alanine acetyltransferase activity"/>
    <property type="evidence" value="ECO:0007669"/>
    <property type="project" value="TreeGrafter"/>
</dbReference>
<accession>A0A381RYT7</accession>
<proteinExistence type="predicted"/>
<dbReference type="InterPro" id="IPR050276">
    <property type="entry name" value="MshD_Acetyltransferase"/>
</dbReference>